<sequence>MVKILEAEKGGVGSVRRATDSREPGENSYLEFVDILLIMYASNIACPLPITFYGGDAPEFSDSIWASK</sequence>
<protein>
    <submittedName>
        <fullName evidence="1">Uncharacterized protein</fullName>
    </submittedName>
</protein>
<evidence type="ECO:0000313" key="1">
    <source>
        <dbReference type="EMBL" id="RDK01745.1"/>
    </source>
</evidence>
<comment type="caution">
    <text evidence="1">The sequence shown here is derived from an EMBL/GenBank/DDBJ whole genome shotgun (WGS) entry which is preliminary data.</text>
</comment>
<reference evidence="2" key="1">
    <citation type="submission" date="2018-05" db="EMBL/GenBank/DDBJ databases">
        <authorList>
            <person name="Feng T."/>
        </authorList>
    </citation>
    <scope>NUCLEOTIDE SEQUENCE [LARGE SCALE GENOMIC DNA]</scope>
    <source>
        <strain evidence="2">S27</strain>
    </source>
</reference>
<proteinExistence type="predicted"/>
<evidence type="ECO:0000313" key="2">
    <source>
        <dbReference type="Proteomes" id="UP000254875"/>
    </source>
</evidence>
<dbReference type="Proteomes" id="UP000254875">
    <property type="component" value="Unassembled WGS sequence"/>
</dbReference>
<dbReference type="EMBL" id="QHKS01000009">
    <property type="protein sequence ID" value="RDK01745.1"/>
    <property type="molecule type" value="Genomic_DNA"/>
</dbReference>
<dbReference type="AlphaFoldDB" id="A0A370N856"/>
<keyword evidence="2" id="KW-1185">Reference proteome</keyword>
<gene>
    <name evidence="1" type="ORF">DLM46_15380</name>
</gene>
<organism evidence="1 2">
    <name type="scientific">Paraburkholderia lacunae</name>
    <dbReference type="NCBI Taxonomy" id="2211104"/>
    <lineage>
        <taxon>Bacteria</taxon>
        <taxon>Pseudomonadati</taxon>
        <taxon>Pseudomonadota</taxon>
        <taxon>Betaproteobacteria</taxon>
        <taxon>Burkholderiales</taxon>
        <taxon>Burkholderiaceae</taxon>
        <taxon>Paraburkholderia</taxon>
    </lineage>
</organism>
<name>A0A370N856_9BURK</name>
<accession>A0A370N856</accession>